<reference evidence="2" key="1">
    <citation type="submission" date="2018-05" db="EMBL/GenBank/DDBJ databases">
        <authorList>
            <person name="Lanie J.A."/>
            <person name="Ng W.-L."/>
            <person name="Kazmierczak K.M."/>
            <person name="Andrzejewski T.M."/>
            <person name="Davidsen T.M."/>
            <person name="Wayne K.J."/>
            <person name="Tettelin H."/>
            <person name="Glass J.I."/>
            <person name="Rusch D."/>
            <person name="Podicherti R."/>
            <person name="Tsui H.-C.T."/>
            <person name="Winkler M.E."/>
        </authorList>
    </citation>
    <scope>NUCLEOTIDE SEQUENCE</scope>
</reference>
<evidence type="ECO:0000313" key="2">
    <source>
        <dbReference type="EMBL" id="SVC00733.1"/>
    </source>
</evidence>
<dbReference type="InterPro" id="IPR036005">
    <property type="entry name" value="Creatinase/aminopeptidase-like"/>
</dbReference>
<gene>
    <name evidence="2" type="ORF">METZ01_LOCUS253587</name>
</gene>
<dbReference type="PANTHER" id="PTHR43330:SF27">
    <property type="entry name" value="METHIONINE AMINOPEPTIDASE"/>
    <property type="match status" value="1"/>
</dbReference>
<dbReference type="SUPFAM" id="SSF55920">
    <property type="entry name" value="Creatinase/aminopeptidase"/>
    <property type="match status" value="1"/>
</dbReference>
<dbReference type="EMBL" id="UINC01068251">
    <property type="protein sequence ID" value="SVC00733.1"/>
    <property type="molecule type" value="Genomic_DNA"/>
</dbReference>
<dbReference type="GO" id="GO:0005829">
    <property type="term" value="C:cytosol"/>
    <property type="evidence" value="ECO:0007669"/>
    <property type="project" value="TreeGrafter"/>
</dbReference>
<evidence type="ECO:0000259" key="1">
    <source>
        <dbReference type="Pfam" id="PF00557"/>
    </source>
</evidence>
<proteinExistence type="predicted"/>
<name>A0A382IPD0_9ZZZZ</name>
<feature type="non-terminal residue" evidence="2">
    <location>
        <position position="1"/>
    </location>
</feature>
<accession>A0A382IPD0</accession>
<organism evidence="2">
    <name type="scientific">marine metagenome</name>
    <dbReference type="NCBI Taxonomy" id="408172"/>
    <lineage>
        <taxon>unclassified sequences</taxon>
        <taxon>metagenomes</taxon>
        <taxon>ecological metagenomes</taxon>
    </lineage>
</organism>
<feature type="domain" description="Peptidase M24" evidence="1">
    <location>
        <begin position="7"/>
        <end position="58"/>
    </location>
</feature>
<dbReference type="GO" id="GO:0070006">
    <property type="term" value="F:metalloaminopeptidase activity"/>
    <property type="evidence" value="ECO:0007669"/>
    <property type="project" value="TreeGrafter"/>
</dbReference>
<dbReference type="Pfam" id="PF00557">
    <property type="entry name" value="Peptidase_M24"/>
    <property type="match status" value="1"/>
</dbReference>
<dbReference type="Gene3D" id="3.90.230.10">
    <property type="entry name" value="Creatinase/methionine aminopeptidase superfamily"/>
    <property type="match status" value="1"/>
</dbReference>
<dbReference type="InterPro" id="IPR000994">
    <property type="entry name" value="Pept_M24"/>
</dbReference>
<protein>
    <recommendedName>
        <fullName evidence="1">Peptidase M24 domain-containing protein</fullName>
    </recommendedName>
</protein>
<sequence>FDDGSRRSPVLKPGMTLAIEPMVNIGQRHVEMLEDGWSVVARDGLPSAHFEHTILVTDGEPEILTCPGNLPSELRES</sequence>
<dbReference type="PANTHER" id="PTHR43330">
    <property type="entry name" value="METHIONINE AMINOPEPTIDASE"/>
    <property type="match status" value="1"/>
</dbReference>
<dbReference type="AlphaFoldDB" id="A0A382IPD0"/>